<dbReference type="GO" id="GO:0032447">
    <property type="term" value="P:protein urmylation"/>
    <property type="evidence" value="ECO:0007669"/>
    <property type="project" value="UniProtKB-UniRule"/>
</dbReference>
<comment type="caution">
    <text evidence="4">The sequence shown here is derived from an EMBL/GenBank/DDBJ whole genome shotgun (WGS) entry which is preliminary data.</text>
</comment>
<dbReference type="GO" id="GO:0016783">
    <property type="term" value="F:sulfurtransferase activity"/>
    <property type="evidence" value="ECO:0007669"/>
    <property type="project" value="TreeGrafter"/>
</dbReference>
<keyword evidence="1 3" id="KW-0963">Cytoplasm</keyword>
<dbReference type="Gene3D" id="3.40.50.620">
    <property type="entry name" value="HUPs"/>
    <property type="match status" value="1"/>
</dbReference>
<dbReference type="GO" id="GO:0000049">
    <property type="term" value="F:tRNA binding"/>
    <property type="evidence" value="ECO:0007669"/>
    <property type="project" value="InterPro"/>
</dbReference>
<gene>
    <name evidence="4" type="ORF">SPHA_7810</name>
</gene>
<dbReference type="Proteomes" id="UP000597762">
    <property type="component" value="Unassembled WGS sequence"/>
</dbReference>
<dbReference type="EMBL" id="CAHIKZ030000253">
    <property type="protein sequence ID" value="CAE1163805.1"/>
    <property type="molecule type" value="Genomic_DNA"/>
</dbReference>
<sequence>MCSRVEEDFTDGPVRKLKSDKVRISRLCMKCGENEGKVVIRMNDPFCWDCFLVYVVHKFRAVIGKSKLIRDAEAVLLAYSGGSSSSALLHLVHDGMEKSKFKKLRFKADVVYIDEGATFGWNWEKRQEIVFHIVDFCKSFGFTYYITSIEQVFKLIPHSKGKDLSAVPTVMKNCCQCVPQNQDLEEKLLKLLDTCKNLTFKERLVHHLRTELLIAVALMTGNSKVMLGTSGNRLAVQMLSDIAQGRGAHVALNTGFSDARNEDIMIVRPLKDFTNKEVALYNRFNSVESVTSTSVTTMTTSRTSIERLTEKFVTGLQTEYPSTVCNITRTAEKLDSHLGHTTESRCALCKAWLDTSVDNASALNSLRLSHVLSKGGSLVQQNGIINGHDSDDLSDLLCYGCQAVVSQLASADYLPQHMKKSEKQQNLRLLQKESIQNFLIDES</sequence>
<dbReference type="HAMAP" id="MF_03054">
    <property type="entry name" value="CTU2"/>
    <property type="match status" value="1"/>
</dbReference>
<keyword evidence="5" id="KW-1185">Reference proteome</keyword>
<organism evidence="4 5">
    <name type="scientific">Acanthosepion pharaonis</name>
    <name type="common">Pharaoh cuttlefish</name>
    <name type="synonym">Sepia pharaonis</name>
    <dbReference type="NCBI Taxonomy" id="158019"/>
    <lineage>
        <taxon>Eukaryota</taxon>
        <taxon>Metazoa</taxon>
        <taxon>Spiralia</taxon>
        <taxon>Lophotrochozoa</taxon>
        <taxon>Mollusca</taxon>
        <taxon>Cephalopoda</taxon>
        <taxon>Coleoidea</taxon>
        <taxon>Decapodiformes</taxon>
        <taxon>Sepiida</taxon>
        <taxon>Sepiina</taxon>
        <taxon>Sepiidae</taxon>
        <taxon>Acanthosepion</taxon>
    </lineage>
</organism>
<dbReference type="AlphaFoldDB" id="A0A812B0J1"/>
<accession>A0A812B0J1</accession>
<dbReference type="GO" id="GO:0005829">
    <property type="term" value="C:cytosol"/>
    <property type="evidence" value="ECO:0007669"/>
    <property type="project" value="TreeGrafter"/>
</dbReference>
<evidence type="ECO:0000313" key="5">
    <source>
        <dbReference type="Proteomes" id="UP000597762"/>
    </source>
</evidence>
<reference evidence="4" key="1">
    <citation type="submission" date="2021-01" db="EMBL/GenBank/DDBJ databases">
        <authorList>
            <person name="Li R."/>
            <person name="Bekaert M."/>
        </authorList>
    </citation>
    <scope>NUCLEOTIDE SEQUENCE</scope>
    <source>
        <strain evidence="4">Farmed</strain>
    </source>
</reference>
<dbReference type="UniPathway" id="UPA00988"/>
<comment type="similarity">
    <text evidence="3">Belongs to the CTU2/NCS2 family.</text>
</comment>
<dbReference type="InterPro" id="IPR019407">
    <property type="entry name" value="CTU2"/>
</dbReference>
<dbReference type="OrthoDB" id="25129at2759"/>
<dbReference type="InterPro" id="IPR014729">
    <property type="entry name" value="Rossmann-like_a/b/a_fold"/>
</dbReference>
<comment type="pathway">
    <text evidence="3">tRNA modification; 5-methoxycarbonylmethyl-2-thiouridine-tRNA biosynthesis.</text>
</comment>
<proteinExistence type="inferred from homology"/>
<dbReference type="PANTHER" id="PTHR20882">
    <property type="entry name" value="CYTOPLASMIC TRNA 2-THIOLATION PROTEIN 2"/>
    <property type="match status" value="1"/>
</dbReference>
<evidence type="ECO:0000313" key="4">
    <source>
        <dbReference type="EMBL" id="CAE1163805.1"/>
    </source>
</evidence>
<comment type="function">
    <text evidence="3">Plays a central role in 2-thiolation of mcm(5)S(2)U at tRNA wobble positions of tRNA(Lys), tRNA(Glu) and tRNA(Gln). May act by forming a heterodimer with NCS6/CTU1 that ligates sulfur from thiocarboxylated URM1 onto the uridine of tRNAs at wobble position.</text>
</comment>
<dbReference type="PANTHER" id="PTHR20882:SF14">
    <property type="entry name" value="CYTOPLASMIC TRNA 2-THIOLATION PROTEIN 2"/>
    <property type="match status" value="1"/>
</dbReference>
<comment type="subcellular location">
    <subcellularLocation>
        <location evidence="3">Cytoplasm</location>
    </subcellularLocation>
</comment>
<dbReference type="GO" id="GO:0016779">
    <property type="term" value="F:nucleotidyltransferase activity"/>
    <property type="evidence" value="ECO:0007669"/>
    <property type="project" value="UniProtKB-UniRule"/>
</dbReference>
<dbReference type="Pfam" id="PF10288">
    <property type="entry name" value="CTU2"/>
    <property type="match status" value="1"/>
</dbReference>
<protein>
    <recommendedName>
        <fullName evidence="3">Cytoplasmic tRNA 2-thiolation protein 2</fullName>
    </recommendedName>
</protein>
<dbReference type="GO" id="GO:0002143">
    <property type="term" value="P:tRNA wobble position uridine thiolation"/>
    <property type="evidence" value="ECO:0007669"/>
    <property type="project" value="TreeGrafter"/>
</dbReference>
<evidence type="ECO:0000256" key="1">
    <source>
        <dbReference type="ARBA" id="ARBA00022490"/>
    </source>
</evidence>
<evidence type="ECO:0000256" key="3">
    <source>
        <dbReference type="HAMAP-Rule" id="MF_03054"/>
    </source>
</evidence>
<name>A0A812B0J1_ACAPH</name>
<dbReference type="SUPFAM" id="SSF52402">
    <property type="entry name" value="Adenine nucleotide alpha hydrolases-like"/>
    <property type="match status" value="1"/>
</dbReference>
<evidence type="ECO:0000256" key="2">
    <source>
        <dbReference type="ARBA" id="ARBA00022694"/>
    </source>
</evidence>
<keyword evidence="2 3" id="KW-0819">tRNA processing</keyword>